<dbReference type="Proteomes" id="UP000631114">
    <property type="component" value="Unassembled WGS sequence"/>
</dbReference>
<dbReference type="GO" id="GO:0016567">
    <property type="term" value="P:protein ubiquitination"/>
    <property type="evidence" value="ECO:0007669"/>
    <property type="project" value="UniProtKB-UniPathway"/>
</dbReference>
<dbReference type="UniPathway" id="UPA00143"/>
<dbReference type="EMBL" id="JADFTS010000002">
    <property type="protein sequence ID" value="KAF9618874.1"/>
    <property type="molecule type" value="Genomic_DNA"/>
</dbReference>
<comment type="catalytic activity">
    <reaction evidence="1">
        <text>S-ubiquitinyl-[E2 ubiquitin-conjugating enzyme]-L-cysteine + [acceptor protein]-L-lysine = [E2 ubiquitin-conjugating enzyme]-L-cysteine + N(6)-ubiquitinyl-[acceptor protein]-L-lysine.</text>
        <dbReference type="EC" id="2.3.2.27"/>
    </reaction>
</comment>
<name>A0A835IKK4_9MAGN</name>
<dbReference type="PROSITE" id="PS50176">
    <property type="entry name" value="ARM_REPEAT"/>
    <property type="match status" value="1"/>
</dbReference>
<feature type="domain" description="U-box" evidence="9">
    <location>
        <begin position="211"/>
        <end position="285"/>
    </location>
</feature>
<dbReference type="InterPro" id="IPR013083">
    <property type="entry name" value="Znf_RING/FYVE/PHD"/>
</dbReference>
<comment type="pathway">
    <text evidence="2">Protein modification; protein ubiquitination.</text>
</comment>
<reference evidence="10 11" key="1">
    <citation type="submission" date="2020-10" db="EMBL/GenBank/DDBJ databases">
        <title>The Coptis chinensis genome and diversification of protoberbering-type alkaloids.</title>
        <authorList>
            <person name="Wang B."/>
            <person name="Shu S."/>
            <person name="Song C."/>
            <person name="Liu Y."/>
        </authorList>
    </citation>
    <scope>NUCLEOTIDE SEQUENCE [LARGE SCALE GENOMIC DNA]</scope>
    <source>
        <strain evidence="10">HL-2020</strain>
        <tissue evidence="10">Leaf</tissue>
    </source>
</reference>
<evidence type="ECO:0000256" key="6">
    <source>
        <dbReference type="ARBA" id="ARBA00022786"/>
    </source>
</evidence>
<feature type="repeat" description="ARM" evidence="7">
    <location>
        <begin position="353"/>
        <end position="395"/>
    </location>
</feature>
<evidence type="ECO:0000259" key="9">
    <source>
        <dbReference type="PROSITE" id="PS51698"/>
    </source>
</evidence>
<dbReference type="EC" id="2.3.2.27" evidence="3"/>
<dbReference type="InterPro" id="IPR003613">
    <property type="entry name" value="Ubox_domain"/>
</dbReference>
<comment type="caution">
    <text evidence="10">The sequence shown here is derived from an EMBL/GenBank/DDBJ whole genome shotgun (WGS) entry which is preliminary data.</text>
</comment>
<dbReference type="InterPro" id="IPR045210">
    <property type="entry name" value="RING-Ubox_PUB"/>
</dbReference>
<dbReference type="Gene3D" id="3.30.40.10">
    <property type="entry name" value="Zinc/RING finger domain, C3HC4 (zinc finger)"/>
    <property type="match status" value="1"/>
</dbReference>
<organism evidence="10 11">
    <name type="scientific">Coptis chinensis</name>
    <dbReference type="NCBI Taxonomy" id="261450"/>
    <lineage>
        <taxon>Eukaryota</taxon>
        <taxon>Viridiplantae</taxon>
        <taxon>Streptophyta</taxon>
        <taxon>Embryophyta</taxon>
        <taxon>Tracheophyta</taxon>
        <taxon>Spermatophyta</taxon>
        <taxon>Magnoliopsida</taxon>
        <taxon>Ranunculales</taxon>
        <taxon>Ranunculaceae</taxon>
        <taxon>Coptidoideae</taxon>
        <taxon>Coptis</taxon>
    </lineage>
</organism>
<dbReference type="Pfam" id="PF25368">
    <property type="entry name" value="PUB10_N"/>
    <property type="match status" value="1"/>
</dbReference>
<keyword evidence="4" id="KW-0808">Transferase</keyword>
<dbReference type="SUPFAM" id="SSF57850">
    <property type="entry name" value="RING/U-box"/>
    <property type="match status" value="1"/>
</dbReference>
<evidence type="ECO:0000256" key="7">
    <source>
        <dbReference type="PROSITE-ProRule" id="PRU00259"/>
    </source>
</evidence>
<dbReference type="CDD" id="cd21037">
    <property type="entry name" value="MLKL_NTD"/>
    <property type="match status" value="1"/>
</dbReference>
<gene>
    <name evidence="10" type="ORF">IFM89_002742</name>
</gene>
<dbReference type="InterPro" id="IPR011989">
    <property type="entry name" value="ARM-like"/>
</dbReference>
<dbReference type="InterPro" id="IPR057623">
    <property type="entry name" value="PUB12-19-like_N"/>
</dbReference>
<dbReference type="Pfam" id="PF04564">
    <property type="entry name" value="U-box"/>
    <property type="match status" value="1"/>
</dbReference>
<dbReference type="SMART" id="SM00185">
    <property type="entry name" value="ARM"/>
    <property type="match status" value="2"/>
</dbReference>
<keyword evidence="5" id="KW-0677">Repeat</keyword>
<dbReference type="Gene3D" id="1.25.10.10">
    <property type="entry name" value="Leucine-rich Repeat Variant"/>
    <property type="match status" value="1"/>
</dbReference>
<dbReference type="CDD" id="cd16664">
    <property type="entry name" value="RING-Ubox_PUB"/>
    <property type="match status" value="1"/>
</dbReference>
<dbReference type="InterPro" id="IPR016024">
    <property type="entry name" value="ARM-type_fold"/>
</dbReference>
<dbReference type="FunFam" id="3.30.40.10:FF:000114">
    <property type="entry name" value="RING-type E3 ubiquitin transferase"/>
    <property type="match status" value="1"/>
</dbReference>
<evidence type="ECO:0000256" key="8">
    <source>
        <dbReference type="SAM" id="Coils"/>
    </source>
</evidence>
<evidence type="ECO:0000256" key="5">
    <source>
        <dbReference type="ARBA" id="ARBA00022737"/>
    </source>
</evidence>
<evidence type="ECO:0000256" key="2">
    <source>
        <dbReference type="ARBA" id="ARBA00004906"/>
    </source>
</evidence>
<sequence>MMGKSKLLAVLFEEILRNRVVFLPKSAKLCFEEIHIVLQRIKSLLEDCCSGSKMWLLMQNESISNSYHELTVDLSTLLDIFPLKEFNLNEDVKEIVVLVRKQCWEKKAFVDPTDKNLRLEVCKLLDQIKKEIVPDYSKLKGIFLRLGLRDSKSCKEEIENLEEEIRNQSSDKLADEIISLIGLVRYAKCVLYGASTPRFESKSRSELADTIVPADFRCPISLDLMTDPVVVATGQTYDRASINHWIDSGHKTCPKTGQELVHTNLITNHALKNLIAIWCREQNIPFEATETNYRLNGSVPNKAALEATKMTALFLVTKLLATPSNELANRLVYELRLLTKTDSDNRACIAEAGAISALVMYLTSNDSQLQINSVTTILNLSILDSNKKQVMETHGVVDGIIEVLRSGATWEAKENAAATIFSVCGVPEYRKKLGKKTRVVRGLVELVKEGPTSSKRDALVAILNLAGDRESVGRLIEWGVVEMAVGAAKEFPEEVMAILAGVAKRGGVMAVVAAFRAVQTIAVVLRDGPENARENAAAGLVSVCRRGGAEAVAELASLAGIERAIWELMATGTVRARRKSASLLRILRRWAAGMDDHPVGFVTHTSRTAAVHS</sequence>
<dbReference type="SUPFAM" id="SSF48371">
    <property type="entry name" value="ARM repeat"/>
    <property type="match status" value="1"/>
</dbReference>
<feature type="coiled-coil region" evidence="8">
    <location>
        <begin position="144"/>
        <end position="171"/>
    </location>
</feature>
<evidence type="ECO:0000313" key="10">
    <source>
        <dbReference type="EMBL" id="KAF9618874.1"/>
    </source>
</evidence>
<dbReference type="InterPro" id="IPR058678">
    <property type="entry name" value="ARM_PUB"/>
</dbReference>
<dbReference type="PROSITE" id="PS51698">
    <property type="entry name" value="U_BOX"/>
    <property type="match status" value="1"/>
</dbReference>
<dbReference type="OrthoDB" id="629492at2759"/>
<evidence type="ECO:0000313" key="11">
    <source>
        <dbReference type="Proteomes" id="UP000631114"/>
    </source>
</evidence>
<evidence type="ECO:0000256" key="1">
    <source>
        <dbReference type="ARBA" id="ARBA00000900"/>
    </source>
</evidence>
<keyword evidence="11" id="KW-1185">Reference proteome</keyword>
<accession>A0A835IKK4</accession>
<dbReference type="SMART" id="SM00504">
    <property type="entry name" value="Ubox"/>
    <property type="match status" value="1"/>
</dbReference>
<dbReference type="PANTHER" id="PTHR23315">
    <property type="entry name" value="U BOX DOMAIN-CONTAINING"/>
    <property type="match status" value="1"/>
</dbReference>
<dbReference type="AlphaFoldDB" id="A0A835IKK4"/>
<keyword evidence="8" id="KW-0175">Coiled coil</keyword>
<evidence type="ECO:0000256" key="4">
    <source>
        <dbReference type="ARBA" id="ARBA00022679"/>
    </source>
</evidence>
<dbReference type="GO" id="GO:0061630">
    <property type="term" value="F:ubiquitin protein ligase activity"/>
    <property type="evidence" value="ECO:0007669"/>
    <property type="project" value="UniProtKB-EC"/>
</dbReference>
<proteinExistence type="predicted"/>
<keyword evidence="6" id="KW-0833">Ubl conjugation pathway</keyword>
<dbReference type="Pfam" id="PF25598">
    <property type="entry name" value="ARM_PUB"/>
    <property type="match status" value="1"/>
</dbReference>
<dbReference type="PANTHER" id="PTHR23315:SF63">
    <property type="entry name" value="U-BOX DOMAIN-CONTAINING PROTEIN 16"/>
    <property type="match status" value="1"/>
</dbReference>
<dbReference type="InterPro" id="IPR000225">
    <property type="entry name" value="Armadillo"/>
</dbReference>
<protein>
    <recommendedName>
        <fullName evidence="3">RING-type E3 ubiquitin transferase</fullName>
        <ecNumber evidence="3">2.3.2.27</ecNumber>
    </recommendedName>
</protein>
<evidence type="ECO:0000256" key="3">
    <source>
        <dbReference type="ARBA" id="ARBA00012483"/>
    </source>
</evidence>
<dbReference type="InterPro" id="IPR059179">
    <property type="entry name" value="MLKL-like_MCAfunc"/>
</dbReference>